<protein>
    <recommendedName>
        <fullName evidence="11 14">Inosine-5'-monophosphate dehydrogenase</fullName>
        <shortName evidence="11">IMP dehydrogenase</shortName>
        <shortName evidence="11">IMPD</shortName>
        <shortName evidence="11">IMPDH</shortName>
        <ecNumber evidence="11 14">1.1.1.205</ecNumber>
    </recommendedName>
</protein>
<dbReference type="Pfam" id="PF00478">
    <property type="entry name" value="IMPDH"/>
    <property type="match status" value="1"/>
</dbReference>
<evidence type="ECO:0000256" key="6">
    <source>
        <dbReference type="ARBA" id="ARBA00022958"/>
    </source>
</evidence>
<keyword evidence="6 11" id="KW-0630">Potassium</keyword>
<name>A0ABQ3GG89_9MICC</name>
<feature type="binding site" evidence="11">
    <location>
        <position position="484"/>
    </location>
    <ligand>
        <name>K(+)</name>
        <dbReference type="ChEBI" id="CHEBI:29103"/>
        <note>ligand shared between two tetrameric partners</note>
    </ligand>
</feature>
<evidence type="ECO:0000313" key="16">
    <source>
        <dbReference type="EMBL" id="GHD04183.1"/>
    </source>
</evidence>
<feature type="domain" description="CBS" evidence="15">
    <location>
        <begin position="96"/>
        <end position="152"/>
    </location>
</feature>
<keyword evidence="9 12" id="KW-0129">CBS domain</keyword>
<keyword evidence="17" id="KW-1185">Reference proteome</keyword>
<evidence type="ECO:0000256" key="13">
    <source>
        <dbReference type="RuleBase" id="RU003927"/>
    </source>
</evidence>
<feature type="active site" description="Thioimidate intermediate" evidence="11">
    <location>
        <position position="312"/>
    </location>
</feature>
<feature type="binding site" evidence="11">
    <location>
        <position position="485"/>
    </location>
    <ligand>
        <name>K(+)</name>
        <dbReference type="ChEBI" id="CHEBI:29103"/>
        <note>ligand shared between two tetrameric partners</note>
    </ligand>
</feature>
<dbReference type="PIRSF" id="PIRSF000130">
    <property type="entry name" value="IMPDH"/>
    <property type="match status" value="1"/>
</dbReference>
<comment type="caution">
    <text evidence="11">Lacks conserved residue(s) required for the propagation of feature annotation.</text>
</comment>
<proteinExistence type="inferred from homology"/>
<dbReference type="InterPro" id="IPR000644">
    <property type="entry name" value="CBS_dom"/>
</dbReference>
<evidence type="ECO:0000313" key="17">
    <source>
        <dbReference type="Proteomes" id="UP000642819"/>
    </source>
</evidence>
<evidence type="ECO:0000256" key="8">
    <source>
        <dbReference type="ARBA" id="ARBA00023027"/>
    </source>
</evidence>
<feature type="binding site" evidence="11">
    <location>
        <begin position="345"/>
        <end position="347"/>
    </location>
    <ligand>
        <name>IMP</name>
        <dbReference type="ChEBI" id="CHEBI:58053"/>
    </ligand>
</feature>
<dbReference type="RefSeq" id="WP_189349149.1">
    <property type="nucleotide sequence ID" value="NZ_BMXK01000004.1"/>
</dbReference>
<evidence type="ECO:0000256" key="3">
    <source>
        <dbReference type="ARBA" id="ARBA00022723"/>
    </source>
</evidence>
<feature type="binding site" evidence="11">
    <location>
        <begin position="368"/>
        <end position="369"/>
    </location>
    <ligand>
        <name>IMP</name>
        <dbReference type="ChEBI" id="CHEBI:58053"/>
    </ligand>
</feature>
<evidence type="ECO:0000256" key="1">
    <source>
        <dbReference type="ARBA" id="ARBA00001958"/>
    </source>
</evidence>
<dbReference type="Proteomes" id="UP000642819">
    <property type="component" value="Unassembled WGS sequence"/>
</dbReference>
<dbReference type="InterPro" id="IPR001093">
    <property type="entry name" value="IMP_DH_GMPRt"/>
</dbReference>
<dbReference type="InterPro" id="IPR005990">
    <property type="entry name" value="IMP_DH"/>
</dbReference>
<keyword evidence="8 11" id="KW-0520">NAD</keyword>
<evidence type="ECO:0000256" key="7">
    <source>
        <dbReference type="ARBA" id="ARBA00023002"/>
    </source>
</evidence>
<gene>
    <name evidence="11 16" type="primary">guaB</name>
    <name evidence="16" type="ORF">GCM10008096_11190</name>
</gene>
<comment type="activity regulation">
    <text evidence="11">Mycophenolic acid (MPA) is a non-competitive inhibitor that prevents formation of the closed enzyme conformation by binding to the same site as the amobile flap. In contrast, mizoribine monophosphate (MZP) is a competitive inhibitor that induces the closed conformation. MPA is a potent inhibitor of mammalian IMPDHs but a poor inhibitor of the bacterial enzymes. MZP is a more potent inhibitor of bacterial IMPDH.</text>
</comment>
<dbReference type="HAMAP" id="MF_01964">
    <property type="entry name" value="IMPDH"/>
    <property type="match status" value="1"/>
</dbReference>
<feature type="domain" description="CBS" evidence="15">
    <location>
        <begin position="159"/>
        <end position="216"/>
    </location>
</feature>
<feature type="binding site" evidence="11">
    <location>
        <position position="483"/>
    </location>
    <ligand>
        <name>K(+)</name>
        <dbReference type="ChEBI" id="CHEBI:29103"/>
        <note>ligand shared between two tetrameric partners</note>
    </ligand>
</feature>
<dbReference type="Gene3D" id="3.20.20.70">
    <property type="entry name" value="Aldolase class I"/>
    <property type="match status" value="1"/>
</dbReference>
<dbReference type="InterPro" id="IPR013785">
    <property type="entry name" value="Aldolase_TIM"/>
</dbReference>
<feature type="binding site" evidence="11">
    <location>
        <position position="310"/>
    </location>
    <ligand>
        <name>IMP</name>
        <dbReference type="ChEBI" id="CHEBI:58053"/>
    </ligand>
</feature>
<evidence type="ECO:0000256" key="9">
    <source>
        <dbReference type="ARBA" id="ARBA00023122"/>
    </source>
</evidence>
<keyword evidence="7 11" id="KW-0560">Oxidoreductase</keyword>
<comment type="similarity">
    <text evidence="2 11 13">Belongs to the IMPDH/GMPR family.</text>
</comment>
<dbReference type="SMART" id="SM01240">
    <property type="entry name" value="IMPDH"/>
    <property type="match status" value="1"/>
</dbReference>
<comment type="caution">
    <text evidence="16">The sequence shown here is derived from an EMBL/GenBank/DDBJ whole genome shotgun (WGS) entry which is preliminary data.</text>
</comment>
<feature type="binding site" evidence="11">
    <location>
        <begin position="305"/>
        <end position="307"/>
    </location>
    <ligand>
        <name>NAD(+)</name>
        <dbReference type="ChEBI" id="CHEBI:57540"/>
    </ligand>
</feature>
<comment type="subunit">
    <text evidence="11">Homotetramer.</text>
</comment>
<feature type="binding site" evidence="11">
    <location>
        <position position="429"/>
    </location>
    <ligand>
        <name>IMP</name>
        <dbReference type="ChEBI" id="CHEBI:58053"/>
    </ligand>
</feature>
<sequence>MSEFNPFALEGLTYDDVLLLPGPTDVIPSDADPSTRLSKRIRLSIPLTSAAMDTVTEAPMAIAIARQGGIGIIHRNLSIEQQAKQVDKVKRSESGMITDPVTISPGATLMELDDLCGHYRVSGLPVVDDEKKLLGIITNRDTRFVPREEFATTKVYEKMTPMPLVTAEVGVQPEVVQDLLGRHRIEKLPLVDGEGVLRGLITVKDFDKAEQYPQATKDDEGRLRVGAAVGFFGEGYDRAMAMVEAGVDVLVVDTANGHSQGVLDMIARLKKDPKAAHVDVIGGQAATREGAQALIDAGADAIKVGVGPGSICTTRIVAGVGVPQVTAIYEAAKAAIPAGVPVIADGGLQHSGDIGKALVAGADSVMLGSLLAGTAESPGDLVFMNGKQFKTYRGMGSMGAMQTRGKNTSYSKDRYFQADVPTDEKLIPEGIEGQVPYRGPLSAVAHQLVGGLRQTMFYVGGHTVAELKAKGKFVRVTAAGLKESHPHDIMMTVEAPNYKSR</sequence>
<dbReference type="CDD" id="cd04601">
    <property type="entry name" value="CBS_pair_IMPDH"/>
    <property type="match status" value="1"/>
</dbReference>
<comment type="pathway">
    <text evidence="11 14">Purine metabolism; XMP biosynthesis via de novo pathway; XMP from IMP: step 1/1.</text>
</comment>
<keyword evidence="3 11" id="KW-0479">Metal-binding</keyword>
<dbReference type="InterPro" id="IPR015875">
    <property type="entry name" value="IMP_DH/GMP_Rdtase_CS"/>
</dbReference>
<evidence type="ECO:0000256" key="5">
    <source>
        <dbReference type="ARBA" id="ARBA00022755"/>
    </source>
</evidence>
<keyword evidence="4 11" id="KW-0332">GMP biosynthesis</keyword>
<feature type="binding site" description="in other chain" evidence="11">
    <location>
        <position position="309"/>
    </location>
    <ligand>
        <name>K(+)</name>
        <dbReference type="ChEBI" id="CHEBI:29103"/>
        <note>ligand shared between two tetrameric partners</note>
    </ligand>
</feature>
<feature type="binding site" description="in other chain" evidence="11">
    <location>
        <position position="312"/>
    </location>
    <ligand>
        <name>K(+)</name>
        <dbReference type="ChEBI" id="CHEBI:29103"/>
        <note>ligand shared between two tetrameric partners</note>
    </ligand>
</feature>
<dbReference type="PROSITE" id="PS00487">
    <property type="entry name" value="IMP_DH_GMP_RED"/>
    <property type="match status" value="1"/>
</dbReference>
<keyword evidence="5 11" id="KW-0658">Purine biosynthesis</keyword>
<evidence type="ECO:0000259" key="15">
    <source>
        <dbReference type="PROSITE" id="PS51371"/>
    </source>
</evidence>
<evidence type="ECO:0000256" key="10">
    <source>
        <dbReference type="ARBA" id="ARBA00048028"/>
    </source>
</evidence>
<dbReference type="InterPro" id="IPR046342">
    <property type="entry name" value="CBS_dom_sf"/>
</dbReference>
<evidence type="ECO:0000256" key="12">
    <source>
        <dbReference type="PROSITE-ProRule" id="PRU00703"/>
    </source>
</evidence>
<dbReference type="SUPFAM" id="SSF51412">
    <property type="entry name" value="Inosine monophosphate dehydrogenase (IMPDH)"/>
    <property type="match status" value="1"/>
</dbReference>
<dbReference type="SUPFAM" id="SSF54631">
    <property type="entry name" value="CBS-domain pair"/>
    <property type="match status" value="1"/>
</dbReference>
<comment type="cofactor">
    <cofactor evidence="1 11">
        <name>K(+)</name>
        <dbReference type="ChEBI" id="CHEBI:29103"/>
    </cofactor>
</comment>
<dbReference type="PROSITE" id="PS51371">
    <property type="entry name" value="CBS"/>
    <property type="match status" value="2"/>
</dbReference>
<comment type="catalytic activity">
    <reaction evidence="10 11 14">
        <text>IMP + NAD(+) + H2O = XMP + NADH + H(+)</text>
        <dbReference type="Rhea" id="RHEA:11708"/>
        <dbReference type="ChEBI" id="CHEBI:15377"/>
        <dbReference type="ChEBI" id="CHEBI:15378"/>
        <dbReference type="ChEBI" id="CHEBI:57464"/>
        <dbReference type="ChEBI" id="CHEBI:57540"/>
        <dbReference type="ChEBI" id="CHEBI:57945"/>
        <dbReference type="ChEBI" id="CHEBI:58053"/>
        <dbReference type="EC" id="1.1.1.205"/>
    </reaction>
</comment>
<evidence type="ECO:0000256" key="4">
    <source>
        <dbReference type="ARBA" id="ARBA00022749"/>
    </source>
</evidence>
<dbReference type="PANTHER" id="PTHR11911">
    <property type="entry name" value="INOSINE-5-MONOPHOSPHATE DEHYDROGENASE RELATED"/>
    <property type="match status" value="1"/>
</dbReference>
<feature type="binding site" evidence="11">
    <location>
        <position position="253"/>
    </location>
    <ligand>
        <name>NAD(+)</name>
        <dbReference type="ChEBI" id="CHEBI:57540"/>
    </ligand>
</feature>
<dbReference type="EMBL" id="BMXK01000004">
    <property type="protein sequence ID" value="GHD04183.1"/>
    <property type="molecule type" value="Genomic_DNA"/>
</dbReference>
<dbReference type="Pfam" id="PF00571">
    <property type="entry name" value="CBS"/>
    <property type="match status" value="2"/>
</dbReference>
<comment type="function">
    <text evidence="11">Catalyzes the conversion of inosine 5'-phosphate (IMP) to xanthosine 5'-phosphate (XMP), the first committed and rate-limiting step in the de novo synthesis of guanine nucleotides, and therefore plays an important role in the regulation of cell growth.</text>
</comment>
<dbReference type="NCBIfam" id="TIGR01302">
    <property type="entry name" value="IMP_dehydrog"/>
    <property type="match status" value="1"/>
</dbReference>
<evidence type="ECO:0000256" key="14">
    <source>
        <dbReference type="RuleBase" id="RU003928"/>
    </source>
</evidence>
<reference evidence="17" key="1">
    <citation type="journal article" date="2019" name="Int. J. Syst. Evol. Microbiol.">
        <title>The Global Catalogue of Microorganisms (GCM) 10K type strain sequencing project: providing services to taxonomists for standard genome sequencing and annotation.</title>
        <authorList>
            <consortium name="The Broad Institute Genomics Platform"/>
            <consortium name="The Broad Institute Genome Sequencing Center for Infectious Disease"/>
            <person name="Wu L."/>
            <person name="Ma J."/>
        </authorList>
    </citation>
    <scope>NUCLEOTIDE SEQUENCE [LARGE SCALE GENOMIC DNA]</scope>
    <source>
        <strain evidence="17">KCTC 19466</strain>
    </source>
</reference>
<dbReference type="SMART" id="SM00116">
    <property type="entry name" value="CBS"/>
    <property type="match status" value="2"/>
</dbReference>
<feature type="active site" description="Proton acceptor" evidence="11">
    <location>
        <position position="414"/>
    </location>
</feature>
<dbReference type="PANTHER" id="PTHR11911:SF111">
    <property type="entry name" value="INOSINE-5'-MONOPHOSPHATE DEHYDROGENASE"/>
    <property type="match status" value="1"/>
</dbReference>
<dbReference type="EC" id="1.1.1.205" evidence="11 14"/>
<evidence type="ECO:0000256" key="11">
    <source>
        <dbReference type="HAMAP-Rule" id="MF_01964"/>
    </source>
</evidence>
<dbReference type="CDD" id="cd00381">
    <property type="entry name" value="IMPDH"/>
    <property type="match status" value="1"/>
</dbReference>
<feature type="binding site" evidence="11">
    <location>
        <begin position="392"/>
        <end position="396"/>
    </location>
    <ligand>
        <name>IMP</name>
        <dbReference type="ChEBI" id="CHEBI:58053"/>
    </ligand>
</feature>
<evidence type="ECO:0000256" key="2">
    <source>
        <dbReference type="ARBA" id="ARBA00005502"/>
    </source>
</evidence>
<feature type="binding site" description="in other chain" evidence="11">
    <location>
        <position position="307"/>
    </location>
    <ligand>
        <name>K(+)</name>
        <dbReference type="ChEBI" id="CHEBI:29103"/>
        <note>ligand shared between two tetrameric partners</note>
    </ligand>
</feature>
<organism evidence="16 17">
    <name type="scientific">Zhihengliuella salsuginis</name>
    <dbReference type="NCBI Taxonomy" id="578222"/>
    <lineage>
        <taxon>Bacteria</taxon>
        <taxon>Bacillati</taxon>
        <taxon>Actinomycetota</taxon>
        <taxon>Actinomycetes</taxon>
        <taxon>Micrococcales</taxon>
        <taxon>Micrococcaceae</taxon>
        <taxon>Zhihengliuella</taxon>
    </lineage>
</organism>
<accession>A0ABQ3GG89</accession>